<feature type="transmembrane region" description="Helical" evidence="1">
    <location>
        <begin position="20"/>
        <end position="39"/>
    </location>
</feature>
<dbReference type="RefSeq" id="WP_169762462.1">
    <property type="nucleotide sequence ID" value="NZ_JABCUS010000007.1"/>
</dbReference>
<keyword evidence="1" id="KW-0812">Transmembrane</keyword>
<evidence type="ECO:0000256" key="1">
    <source>
        <dbReference type="SAM" id="Phobius"/>
    </source>
</evidence>
<feature type="transmembrane region" description="Helical" evidence="1">
    <location>
        <begin position="106"/>
        <end position="123"/>
    </location>
</feature>
<feature type="transmembrane region" description="Helical" evidence="1">
    <location>
        <begin position="46"/>
        <end position="62"/>
    </location>
</feature>
<feature type="transmembrane region" description="Helical" evidence="1">
    <location>
        <begin position="135"/>
        <end position="168"/>
    </location>
</feature>
<gene>
    <name evidence="2" type="ORF">HHJ77_04500</name>
</gene>
<organism evidence="2 3">
    <name type="scientific">Mobiluncus mulieris</name>
    <dbReference type="NCBI Taxonomy" id="2052"/>
    <lineage>
        <taxon>Bacteria</taxon>
        <taxon>Bacillati</taxon>
        <taxon>Actinomycetota</taxon>
        <taxon>Actinomycetes</taxon>
        <taxon>Actinomycetales</taxon>
        <taxon>Actinomycetaceae</taxon>
        <taxon>Mobiluncus</taxon>
    </lineage>
</organism>
<dbReference type="InterPro" id="IPR053824">
    <property type="entry name" value="DUF7010"/>
</dbReference>
<dbReference type="AlphaFoldDB" id="A0A7Y0UTF5"/>
<evidence type="ECO:0000313" key="3">
    <source>
        <dbReference type="Proteomes" id="UP000575397"/>
    </source>
</evidence>
<proteinExistence type="predicted"/>
<protein>
    <submittedName>
        <fullName evidence="2">Uncharacterized protein</fullName>
    </submittedName>
</protein>
<accession>A0A7Y0UTF5</accession>
<sequence length="175" mass="19504">MSLDELRNDIIIKQKKGLPFILTSVVIWLLITVVAALDINIAMKNILVFCCSTPMLPLSWLIGKKIGVDIFSKDNELGNLGFLFTMNQILYLLIVIWVFNAVPDKMIMVYAMVFGAHLLPYSWLYKSKVYRVFAIIIPVLSLVLGNLFGGFVVAGTAAAAEIAFAFILRNELNGM</sequence>
<dbReference type="Proteomes" id="UP000575397">
    <property type="component" value="Unassembled WGS sequence"/>
</dbReference>
<name>A0A7Y0UTF5_9ACTO</name>
<keyword evidence="1" id="KW-0472">Membrane</keyword>
<dbReference type="EMBL" id="JABCUS010000007">
    <property type="protein sequence ID" value="NMX03204.1"/>
    <property type="molecule type" value="Genomic_DNA"/>
</dbReference>
<reference evidence="2 3" key="1">
    <citation type="submission" date="2020-04" db="EMBL/GenBank/DDBJ databases">
        <title>Antimicrobial susceptibility and clonality of vaginal-derived multi-drug resistant Mobiluncus isolates in China.</title>
        <authorList>
            <person name="Zhang X."/>
        </authorList>
    </citation>
    <scope>NUCLEOTIDE SEQUENCE [LARGE SCALE GENOMIC DNA]</scope>
    <source>
        <strain evidence="2 3">12</strain>
    </source>
</reference>
<evidence type="ECO:0000313" key="2">
    <source>
        <dbReference type="EMBL" id="NMX03204.1"/>
    </source>
</evidence>
<feature type="transmembrane region" description="Helical" evidence="1">
    <location>
        <begin position="82"/>
        <end position="99"/>
    </location>
</feature>
<dbReference type="Pfam" id="PF22765">
    <property type="entry name" value="DUF7010"/>
    <property type="match status" value="1"/>
</dbReference>
<comment type="caution">
    <text evidence="2">The sequence shown here is derived from an EMBL/GenBank/DDBJ whole genome shotgun (WGS) entry which is preliminary data.</text>
</comment>
<keyword evidence="1" id="KW-1133">Transmembrane helix</keyword>